<dbReference type="KEGG" id="tnl:113497392"/>
<evidence type="ECO:0000256" key="3">
    <source>
        <dbReference type="ARBA" id="ARBA00023098"/>
    </source>
</evidence>
<dbReference type="InterPro" id="IPR013120">
    <property type="entry name" value="FAR_NAD-bd"/>
</dbReference>
<keyword evidence="4" id="KW-0521">NADP</keyword>
<dbReference type="Pfam" id="PF03015">
    <property type="entry name" value="Sterile"/>
    <property type="match status" value="1"/>
</dbReference>
<name>A0A7E5VWS0_TRINI</name>
<sequence>MDKIIESPVFSRLKADRPQDLKKIIPVVGDIHKSELGLSIEDQKRLIDEVSVVFHVAASVDFDEELISSLKTNLIGTANTLNLIHRMKNIKSFVHVSTAYCNTHLDVLEEKVYLPPAPLDDILKYLEEPKLNRTRISKLYRDRPNTYTFAKALAEHYVLRNHGSIPTVIVRPSIVVSSFKEPIPGWSDTIQGSTALVATSWKGLNRVVLGKQNNVVDFIPVDYVSNLLVVAAAKCHSSRDVIVHNCCTSSTQPLTLKMIVKFLHNKEADKSPYNITYPRVIFTENKQLLSILLLLLQTGPAYAADLLRRIRGKKPMYMKVQSQLRAAHNTLGYFTSNSWTFKSDSTQRLHNSLQPSDKNEFNFNPSDVKWDEFFDIYLNGIEQFLLKSRNRK</sequence>
<evidence type="ECO:0000259" key="6">
    <source>
        <dbReference type="Pfam" id="PF07993"/>
    </source>
</evidence>
<dbReference type="SUPFAM" id="SSF51735">
    <property type="entry name" value="NAD(P)-binding Rossmann-fold domains"/>
    <property type="match status" value="1"/>
</dbReference>
<dbReference type="InterPro" id="IPR033640">
    <property type="entry name" value="FAR_C"/>
</dbReference>
<dbReference type="InterPro" id="IPR026055">
    <property type="entry name" value="FAR"/>
</dbReference>
<dbReference type="Proteomes" id="UP000322000">
    <property type="component" value="Chromosome 9"/>
</dbReference>
<feature type="domain" description="Fatty acyl-CoA reductase C-terminal" evidence="5">
    <location>
        <begin position="297"/>
        <end position="387"/>
    </location>
</feature>
<dbReference type="AlphaFoldDB" id="A0A7E5VWS0"/>
<evidence type="ECO:0000313" key="8">
    <source>
        <dbReference type="RefSeq" id="XP_026732737.1"/>
    </source>
</evidence>
<dbReference type="GO" id="GO:0005777">
    <property type="term" value="C:peroxisome"/>
    <property type="evidence" value="ECO:0007669"/>
    <property type="project" value="TreeGrafter"/>
</dbReference>
<dbReference type="GeneID" id="113497392"/>
<organism evidence="7 8">
    <name type="scientific">Trichoplusia ni</name>
    <name type="common">Cabbage looper</name>
    <dbReference type="NCBI Taxonomy" id="7111"/>
    <lineage>
        <taxon>Eukaryota</taxon>
        <taxon>Metazoa</taxon>
        <taxon>Ecdysozoa</taxon>
        <taxon>Arthropoda</taxon>
        <taxon>Hexapoda</taxon>
        <taxon>Insecta</taxon>
        <taxon>Pterygota</taxon>
        <taxon>Neoptera</taxon>
        <taxon>Endopterygota</taxon>
        <taxon>Lepidoptera</taxon>
        <taxon>Glossata</taxon>
        <taxon>Ditrysia</taxon>
        <taxon>Noctuoidea</taxon>
        <taxon>Noctuidae</taxon>
        <taxon>Plusiinae</taxon>
        <taxon>Trichoplusia</taxon>
    </lineage>
</organism>
<comment type="similarity">
    <text evidence="1 4">Belongs to the fatty acyl-CoA reductase family.</text>
</comment>
<reference evidence="8" key="1">
    <citation type="submission" date="2025-08" db="UniProtKB">
        <authorList>
            <consortium name="RefSeq"/>
        </authorList>
    </citation>
    <scope>IDENTIFICATION</scope>
</reference>
<dbReference type="GO" id="GO:0102965">
    <property type="term" value="F:alcohol-forming long-chain fatty acyl-CoA reductase activity"/>
    <property type="evidence" value="ECO:0007669"/>
    <property type="project" value="UniProtKB-EC"/>
</dbReference>
<comment type="function">
    <text evidence="4">Catalyzes the reduction of fatty acyl-CoA to fatty alcohols.</text>
</comment>
<feature type="domain" description="Thioester reductase (TE)" evidence="6">
    <location>
        <begin position="3"/>
        <end position="227"/>
    </location>
</feature>
<evidence type="ECO:0000256" key="4">
    <source>
        <dbReference type="RuleBase" id="RU363097"/>
    </source>
</evidence>
<dbReference type="PANTHER" id="PTHR11011">
    <property type="entry name" value="MALE STERILITY PROTEIN 2-RELATED"/>
    <property type="match status" value="1"/>
</dbReference>
<keyword evidence="3 4" id="KW-0443">Lipid metabolism</keyword>
<dbReference type="InterPro" id="IPR036291">
    <property type="entry name" value="NAD(P)-bd_dom_sf"/>
</dbReference>
<dbReference type="Pfam" id="PF07993">
    <property type="entry name" value="NAD_binding_4"/>
    <property type="match status" value="1"/>
</dbReference>
<evidence type="ECO:0000256" key="1">
    <source>
        <dbReference type="ARBA" id="ARBA00005928"/>
    </source>
</evidence>
<dbReference type="RefSeq" id="XP_026732737.1">
    <property type="nucleotide sequence ID" value="XM_026876936.1"/>
</dbReference>
<evidence type="ECO:0000256" key="2">
    <source>
        <dbReference type="ARBA" id="ARBA00022516"/>
    </source>
</evidence>
<evidence type="ECO:0000259" key="5">
    <source>
        <dbReference type="Pfam" id="PF03015"/>
    </source>
</evidence>
<dbReference type="GO" id="GO:0080019">
    <property type="term" value="F:alcohol-forming very long-chain fatty acyl-CoA reductase activity"/>
    <property type="evidence" value="ECO:0007669"/>
    <property type="project" value="InterPro"/>
</dbReference>
<dbReference type="Gene3D" id="3.40.50.720">
    <property type="entry name" value="NAD(P)-binding Rossmann-like Domain"/>
    <property type="match status" value="1"/>
</dbReference>
<proteinExistence type="inferred from homology"/>
<dbReference type="PANTHER" id="PTHR11011:SF45">
    <property type="entry name" value="FATTY ACYL-COA REDUCTASE CG8306-RELATED"/>
    <property type="match status" value="1"/>
</dbReference>
<keyword evidence="7" id="KW-1185">Reference proteome</keyword>
<dbReference type="InParanoid" id="A0A7E5VWS0"/>
<protein>
    <recommendedName>
        <fullName evidence="4">Fatty acyl-CoA reductase</fullName>
        <ecNumber evidence="4">1.2.1.84</ecNumber>
    </recommendedName>
</protein>
<accession>A0A7E5VWS0</accession>
<dbReference type="OrthoDB" id="429813at2759"/>
<comment type="catalytic activity">
    <reaction evidence="4">
        <text>a long-chain fatty acyl-CoA + 2 NADPH + 2 H(+) = a long-chain primary fatty alcohol + 2 NADP(+) + CoA</text>
        <dbReference type="Rhea" id="RHEA:52716"/>
        <dbReference type="ChEBI" id="CHEBI:15378"/>
        <dbReference type="ChEBI" id="CHEBI:57287"/>
        <dbReference type="ChEBI" id="CHEBI:57783"/>
        <dbReference type="ChEBI" id="CHEBI:58349"/>
        <dbReference type="ChEBI" id="CHEBI:77396"/>
        <dbReference type="ChEBI" id="CHEBI:83139"/>
        <dbReference type="EC" id="1.2.1.84"/>
    </reaction>
</comment>
<dbReference type="CDD" id="cd09071">
    <property type="entry name" value="FAR_C"/>
    <property type="match status" value="1"/>
</dbReference>
<dbReference type="GO" id="GO:0035336">
    <property type="term" value="P:long-chain fatty-acyl-CoA metabolic process"/>
    <property type="evidence" value="ECO:0007669"/>
    <property type="project" value="TreeGrafter"/>
</dbReference>
<evidence type="ECO:0000313" key="7">
    <source>
        <dbReference type="Proteomes" id="UP000322000"/>
    </source>
</evidence>
<keyword evidence="2 4" id="KW-0444">Lipid biosynthesis</keyword>
<keyword evidence="4" id="KW-0560">Oxidoreductase</keyword>
<dbReference type="EC" id="1.2.1.84" evidence="4"/>
<gene>
    <name evidence="8" type="primary">LOC113497392</name>
</gene>
<dbReference type="CDD" id="cd05236">
    <property type="entry name" value="FAR-N_SDR_e"/>
    <property type="match status" value="1"/>
</dbReference>